<dbReference type="GO" id="GO:0005886">
    <property type="term" value="C:plasma membrane"/>
    <property type="evidence" value="ECO:0007669"/>
    <property type="project" value="UniProtKB-SubCell"/>
</dbReference>
<dbReference type="InterPro" id="IPR050879">
    <property type="entry name" value="Acyltransferase_3"/>
</dbReference>
<evidence type="ECO:0000256" key="1">
    <source>
        <dbReference type="ARBA" id="ARBA00004651"/>
    </source>
</evidence>
<feature type="transmembrane region" description="Helical" evidence="9">
    <location>
        <begin position="206"/>
        <end position="224"/>
    </location>
</feature>
<dbReference type="Proteomes" id="UP000836597">
    <property type="component" value="Chromosome"/>
</dbReference>
<evidence type="ECO:0000256" key="5">
    <source>
        <dbReference type="ARBA" id="ARBA00022989"/>
    </source>
</evidence>
<feature type="domain" description="Acyltransferase 3" evidence="10">
    <location>
        <begin position="20"/>
        <end position="348"/>
    </location>
</feature>
<dbReference type="SUPFAM" id="SSF52266">
    <property type="entry name" value="SGNH hydrolase"/>
    <property type="match status" value="1"/>
</dbReference>
<keyword evidence="11" id="KW-0378">Hydrolase</keyword>
<dbReference type="AlphaFoldDB" id="A0A8S0Y498"/>
<evidence type="ECO:0000313" key="12">
    <source>
        <dbReference type="EMBL" id="CEJ06338.1"/>
    </source>
</evidence>
<keyword evidence="5 9" id="KW-1133">Transmembrane helix</keyword>
<evidence type="ECO:0000256" key="6">
    <source>
        <dbReference type="ARBA" id="ARBA00023136"/>
    </source>
</evidence>
<reference evidence="12" key="1">
    <citation type="submission" date="2014-11" db="EMBL/GenBank/DDBJ databases">
        <authorList>
            <person name="Hornung B.V."/>
        </authorList>
    </citation>
    <scope>NUCLEOTIDE SEQUENCE</scope>
    <source>
        <strain evidence="12">INE</strain>
    </source>
</reference>
<organism evidence="11">
    <name type="scientific">Acididesulfobacillus acetoxydans</name>
    <dbReference type="NCBI Taxonomy" id="1561005"/>
    <lineage>
        <taxon>Bacteria</taxon>
        <taxon>Bacillati</taxon>
        <taxon>Bacillota</taxon>
        <taxon>Clostridia</taxon>
        <taxon>Eubacteriales</taxon>
        <taxon>Peptococcaceae</taxon>
        <taxon>Acididesulfobacillus</taxon>
    </lineage>
</organism>
<dbReference type="GO" id="GO:0009103">
    <property type="term" value="P:lipopolysaccharide biosynthetic process"/>
    <property type="evidence" value="ECO:0007669"/>
    <property type="project" value="TreeGrafter"/>
</dbReference>
<dbReference type="PANTHER" id="PTHR23028:SF53">
    <property type="entry name" value="ACYL_TRANSF_3 DOMAIN-CONTAINING PROTEIN"/>
    <property type="match status" value="1"/>
</dbReference>
<dbReference type="RefSeq" id="WP_240986123.1">
    <property type="nucleotide sequence ID" value="NZ_CDGJ01000027.1"/>
</dbReference>
<feature type="transmembrane region" description="Helical" evidence="9">
    <location>
        <begin position="80"/>
        <end position="97"/>
    </location>
</feature>
<protein>
    <submittedName>
        <fullName evidence="12">Acyltransferase 3</fullName>
    </submittedName>
    <submittedName>
        <fullName evidence="11">SGNH hydrolase-type esterase domain protein</fullName>
        <ecNumber evidence="11">2.3.1.-</ecNumber>
    </submittedName>
</protein>
<feature type="region of interest" description="Disordered" evidence="8">
    <location>
        <begin position="440"/>
        <end position="508"/>
    </location>
</feature>
<dbReference type="Gene3D" id="3.40.50.1110">
    <property type="entry name" value="SGNH hydrolase"/>
    <property type="match status" value="1"/>
</dbReference>
<dbReference type="CDD" id="cd01840">
    <property type="entry name" value="SGNH_hydrolase_yrhL_like"/>
    <property type="match status" value="1"/>
</dbReference>
<keyword evidence="2" id="KW-1003">Cell membrane</keyword>
<feature type="transmembrane region" description="Helical" evidence="9">
    <location>
        <begin position="262"/>
        <end position="285"/>
    </location>
</feature>
<evidence type="ECO:0000256" key="7">
    <source>
        <dbReference type="ARBA" id="ARBA00023315"/>
    </source>
</evidence>
<accession>A0A8S0Y498</accession>
<feature type="transmembrane region" description="Helical" evidence="9">
    <location>
        <begin position="388"/>
        <end position="405"/>
    </location>
</feature>
<gene>
    <name evidence="12" type="ORF">DEACI_0786</name>
    <name evidence="11" type="ORF">DEACI_3484</name>
</gene>
<keyword evidence="13" id="KW-1185">Reference proteome</keyword>
<proteinExistence type="predicted"/>
<reference evidence="11" key="2">
    <citation type="submission" date="2020-01" db="EMBL/GenBank/DDBJ databases">
        <authorList>
            <person name="Hornung B."/>
        </authorList>
    </citation>
    <scope>NUCLEOTIDE SEQUENCE</scope>
    <source>
        <strain evidence="11">PacBioINE</strain>
    </source>
</reference>
<dbReference type="KEGG" id="aacx:DEACI_3484"/>
<dbReference type="InterPro" id="IPR036514">
    <property type="entry name" value="SGNH_hydro_sf"/>
</dbReference>
<keyword evidence="3 11" id="KW-0808">Transferase</keyword>
<dbReference type="PANTHER" id="PTHR23028">
    <property type="entry name" value="ACETYLTRANSFERASE"/>
    <property type="match status" value="1"/>
</dbReference>
<dbReference type="InterPro" id="IPR002656">
    <property type="entry name" value="Acyl_transf_3_dom"/>
</dbReference>
<evidence type="ECO:0000313" key="11">
    <source>
        <dbReference type="EMBL" id="CAA7602805.1"/>
    </source>
</evidence>
<dbReference type="EMBL" id="LR746496">
    <property type="protein sequence ID" value="CAA7602805.1"/>
    <property type="molecule type" value="Genomic_DNA"/>
</dbReference>
<dbReference type="Pfam" id="PF01757">
    <property type="entry name" value="Acyl_transf_3"/>
    <property type="match status" value="1"/>
</dbReference>
<keyword evidence="6 9" id="KW-0472">Membrane</keyword>
<feature type="transmembrane region" description="Helical" evidence="9">
    <location>
        <begin position="39"/>
        <end position="59"/>
    </location>
</feature>
<dbReference type="Proteomes" id="UP001071230">
    <property type="component" value="Unassembled WGS sequence"/>
</dbReference>
<dbReference type="EC" id="2.3.1.-" evidence="11"/>
<evidence type="ECO:0000256" key="9">
    <source>
        <dbReference type="SAM" id="Phobius"/>
    </source>
</evidence>
<evidence type="ECO:0000256" key="8">
    <source>
        <dbReference type="SAM" id="MobiDB-lite"/>
    </source>
</evidence>
<dbReference type="EMBL" id="CDGJ01000027">
    <property type="protein sequence ID" value="CEJ06338.1"/>
    <property type="molecule type" value="Genomic_DNA"/>
</dbReference>
<keyword evidence="7 11" id="KW-0012">Acyltransferase</keyword>
<comment type="subcellular location">
    <subcellularLocation>
        <location evidence="1">Cell membrane</location>
        <topology evidence="1">Multi-pass membrane protein</topology>
    </subcellularLocation>
</comment>
<feature type="transmembrane region" description="Helical" evidence="9">
    <location>
        <begin position="236"/>
        <end position="256"/>
    </location>
</feature>
<sequence length="660" mass="70744">MINSLLVVLTIYTKLHTSSLAVLAVIAYHLNLACLPDGLLGVGLFFVLSGYLITDLLVAEWKLNGRINLKNFWLRRARRLLPALFVMLAGVVAWQALLDPSRLRSLWEDVLAAVFYVSNWWFVFHHVSYFARFGPPSPLGHLWSLAVEEQFYLIWPLLLWLGLRFVRKRGRLVELILLGALGSALVMALLYQPGTDPSRVYYGTDTRAFALLMGGALALVWPSRKLSPTLPAKGRFLLDLVGVVALVAVVYMMVATNQYETFLYRGGLVLFSAAALVLVGVLAHPAGRLGKIFGGQPWRWLGERSYGIYLWHYPVIVLTSPAVNTGGVNVGRALGQVAASVALAALSWRLVEEPIRHGYRKRKRHPSLSSKGHGEHVSVSGWITSKGAWLLLGISCLVIAGVIFFTRTDLASAIFGAHSGGRPAAAGAAGFLAQPWMPKPGQAPGLGFPGKIEPEHPKESASSGSTSPALTGQKPPAQEPAAPGGTASTPHPGDGTDGGGAASVPQAGKGVTAIGDSVMVDVAPYLKQRLPGIVVDAHIGRQLYQAGPVVAQLKARGGLGRRVIIELGTNGPFTKDQLTALLRSLGSRQIILVNTRVPRPWQGVVNQTLAQVAAGYPHTTLVDWYAASAGHSDYFYPDGVHLNPTGAEAYAALLAKAIGD</sequence>
<evidence type="ECO:0000313" key="13">
    <source>
        <dbReference type="Proteomes" id="UP001071230"/>
    </source>
</evidence>
<evidence type="ECO:0000256" key="2">
    <source>
        <dbReference type="ARBA" id="ARBA00022475"/>
    </source>
</evidence>
<feature type="transmembrane region" description="Helical" evidence="9">
    <location>
        <begin position="175"/>
        <end position="194"/>
    </location>
</feature>
<evidence type="ECO:0000256" key="4">
    <source>
        <dbReference type="ARBA" id="ARBA00022692"/>
    </source>
</evidence>
<evidence type="ECO:0000256" key="3">
    <source>
        <dbReference type="ARBA" id="ARBA00022679"/>
    </source>
</evidence>
<keyword evidence="4 9" id="KW-0812">Transmembrane</keyword>
<dbReference type="GO" id="GO:0016747">
    <property type="term" value="F:acyltransferase activity, transferring groups other than amino-acyl groups"/>
    <property type="evidence" value="ECO:0007669"/>
    <property type="project" value="InterPro"/>
</dbReference>
<feature type="compositionally biased region" description="Polar residues" evidence="8">
    <location>
        <begin position="460"/>
        <end position="470"/>
    </location>
</feature>
<dbReference type="GO" id="GO:0016787">
    <property type="term" value="F:hydrolase activity"/>
    <property type="evidence" value="ECO:0007669"/>
    <property type="project" value="UniProtKB-KW"/>
</dbReference>
<evidence type="ECO:0000259" key="10">
    <source>
        <dbReference type="Pfam" id="PF01757"/>
    </source>
</evidence>
<name>A0A8S0Y498_9FIRM</name>